<dbReference type="EMBL" id="JAFKCS010000009">
    <property type="protein sequence ID" value="MBN7820397.1"/>
    <property type="molecule type" value="Genomic_DNA"/>
</dbReference>
<feature type="signal peptide" evidence="1">
    <location>
        <begin position="1"/>
        <end position="25"/>
    </location>
</feature>
<organism evidence="2 3">
    <name type="scientific">Bowmanella yangjiangensis</name>
    <dbReference type="NCBI Taxonomy" id="2811230"/>
    <lineage>
        <taxon>Bacteria</taxon>
        <taxon>Pseudomonadati</taxon>
        <taxon>Pseudomonadota</taxon>
        <taxon>Gammaproteobacteria</taxon>
        <taxon>Alteromonadales</taxon>
        <taxon>Alteromonadaceae</taxon>
        <taxon>Bowmanella</taxon>
    </lineage>
</organism>
<dbReference type="PANTHER" id="PTHR12558:SF13">
    <property type="entry name" value="CELL DIVISION CYCLE PROTEIN 27 HOMOLOG"/>
    <property type="match status" value="1"/>
</dbReference>
<dbReference type="InterPro" id="IPR019734">
    <property type="entry name" value="TPR_rpt"/>
</dbReference>
<proteinExistence type="predicted"/>
<dbReference type="InterPro" id="IPR014266">
    <property type="entry name" value="PEP-CTERM_TPR_PrsT"/>
</dbReference>
<dbReference type="Pfam" id="PF14559">
    <property type="entry name" value="TPR_19"/>
    <property type="match status" value="1"/>
</dbReference>
<dbReference type="PROSITE" id="PS51257">
    <property type="entry name" value="PROKAR_LIPOPROTEIN"/>
    <property type="match status" value="1"/>
</dbReference>
<keyword evidence="3" id="KW-1185">Reference proteome</keyword>
<dbReference type="Gene3D" id="1.25.40.10">
    <property type="entry name" value="Tetratricopeptide repeat domain"/>
    <property type="match status" value="6"/>
</dbReference>
<dbReference type="RefSeq" id="WP_206594233.1">
    <property type="nucleotide sequence ID" value="NZ_JAFKCS010000009.1"/>
</dbReference>
<protein>
    <submittedName>
        <fullName evidence="2">PEP-CTERM system TPR-repeat protein PrsT</fullName>
    </submittedName>
</protein>
<dbReference type="Pfam" id="PF13181">
    <property type="entry name" value="TPR_8"/>
    <property type="match status" value="1"/>
</dbReference>
<evidence type="ECO:0000313" key="3">
    <source>
        <dbReference type="Proteomes" id="UP000663992"/>
    </source>
</evidence>
<dbReference type="Proteomes" id="UP000663992">
    <property type="component" value="Unassembled WGS sequence"/>
</dbReference>
<dbReference type="SUPFAM" id="SSF48452">
    <property type="entry name" value="TPR-like"/>
    <property type="match status" value="5"/>
</dbReference>
<dbReference type="SMART" id="SM00028">
    <property type="entry name" value="TPR"/>
    <property type="match status" value="11"/>
</dbReference>
<evidence type="ECO:0000256" key="1">
    <source>
        <dbReference type="SAM" id="SignalP"/>
    </source>
</evidence>
<comment type="caution">
    <text evidence="2">The sequence shown here is derived from an EMBL/GenBank/DDBJ whole genome shotgun (WGS) entry which is preliminary data.</text>
</comment>
<dbReference type="Pfam" id="PF13432">
    <property type="entry name" value="TPR_16"/>
    <property type="match status" value="1"/>
</dbReference>
<accession>A0ABS3CTE6</accession>
<gene>
    <name evidence="2" type="primary">prsT</name>
    <name evidence="2" type="ORF">J0A65_11010</name>
</gene>
<sequence length="909" mass="99970">MKTALNTIAALIVATAMSACTNKSAEDHITSAQTLLLDGDEDAAVIELKNAVVLAPQSADVRLMLGSIYLSQSEYGAAEKELTRASELGANADQVIPLLTKLYYYQNDFGQAQWVLEEAEIESPDALSKAHLYAFLAKIYSSDDQLEQLKVPEQLIGDDRFIASGYLALAKRDFAAVQESISSFTETSSEPIEKDWLRGRTASAQQHYSEAVEALTKVVEQQPKLYMAKFQLADALTQTGQFDAAEKHIDDLLKVSKENAYANLLKANVRFLQKDYAEALPPAEKAVQNGMDIPAANVIAGISAFQLQRLEIAYRYLQRAAQSMPNDSQIHKVLAQTQLLLGYTNEAKNTLNALDDITNSADLFADTGMRLALQGDIEAAKSFLKKANEVDADNALNLLREGLLKIATADESGIANLEAAIRQDESLKQGWVSLAREYLQKNETQKALALADEWAKTDAANGLTLKSVILTHLNKPEEAKQALMDVLKVEPEHLGANQLLLNAEIAENDYPSAIAQAKNILTFLPDNFRTLMTLIRIGALSGQAGDIEKLLQAHMAKNPSLSSPLLALANFYRANEQPEKAISLLNEKKDSLDGRGWKYLGDSLMQMEDVVAARAAYKSWREKFPQEEDAWLRGIGAAEVQNDISGARELVSTALVQFPASRTLKLLRVNFDIKAGEIDRARRELELLRSNWGPVPYLVLLECQVMQMDGKNQQAATCYRGYYNQYPSLQSALLLANSLHLNGKGEEATTVFDGELEKLTGKQKVKATNAAAEFFSANALPRQAIKYYSLLDKALPNNAVVLNNLAWNQLQAAELDSALQSAKAAEKVAPESASVKDTLGWIYFKRGELNLAESSLRDSLGKRDSNNVKLHLAEVLIAQGQKQEAKTLLESIDAQEYAEQVASLIQQLN</sequence>
<dbReference type="PANTHER" id="PTHR12558">
    <property type="entry name" value="CELL DIVISION CYCLE 16,23,27"/>
    <property type="match status" value="1"/>
</dbReference>
<dbReference type="NCBIfam" id="TIGR02917">
    <property type="entry name" value="PEP_TPR_lipo"/>
    <property type="match status" value="1"/>
</dbReference>
<keyword evidence="1" id="KW-0732">Signal</keyword>
<feature type="chain" id="PRO_5046975874" evidence="1">
    <location>
        <begin position="26"/>
        <end position="909"/>
    </location>
</feature>
<reference evidence="2 3" key="1">
    <citation type="submission" date="2021-03" db="EMBL/GenBank/DDBJ databases">
        <title>novel species isolated from a fishpond in China.</title>
        <authorList>
            <person name="Lu H."/>
            <person name="Cai Z."/>
        </authorList>
    </citation>
    <scope>NUCLEOTIDE SEQUENCE [LARGE SCALE GENOMIC DNA]</scope>
    <source>
        <strain evidence="2 3">Y57</strain>
    </source>
</reference>
<name>A0ABS3CTE6_9ALTE</name>
<dbReference type="InterPro" id="IPR011990">
    <property type="entry name" value="TPR-like_helical_dom_sf"/>
</dbReference>
<evidence type="ECO:0000313" key="2">
    <source>
        <dbReference type="EMBL" id="MBN7820397.1"/>
    </source>
</evidence>